<comment type="caution">
    <text evidence="2">The sequence shown here is derived from an EMBL/GenBank/DDBJ whole genome shotgun (WGS) entry which is preliminary data.</text>
</comment>
<sequence length="450" mass="48237">MFRGLFVAVLSVLLLDPSIGSAAESSVTSAKGFACKQTRFPPDYANEQSEWRCPGPPGFSLGYFDHITRGGLTLEHGGHGLTDDSLTWRPADPAIGSHVEWRVENGTPFAAIFGRWRSIEQDGPSADVTVEELLVVKVSPRQVCAVAVIGGLSAQAMTLAREQADSRARAFRCGVDQPFINTSSSSDAVASLDGRVLNREVLDHNGSTVELVRSRSGTVEIRYTMPKPSLSIPAGTMLFRGSERNGRISGQAFVFKTGCAPAGYEVSGARQGGYLVLEGAAPRRGAGCSLAGMSKKSGHARLLFERDPVLQAAATETVAPPPPSSQALPLQRGYYVRSDTACRRASNATLSLFNGQSLGSAHVECKPPTIQMISENHYRIADICRTTQVENGAWEAINTTIEIKSRTEFVSTTPAGEFHYRYCVQSDLPTPWSAVDISALSDLGGSRSIP</sequence>
<feature type="chain" id="PRO_5037322313" evidence="1">
    <location>
        <begin position="23"/>
        <end position="450"/>
    </location>
</feature>
<name>A0A933S0V3_RHOPL</name>
<keyword evidence="1" id="KW-0732">Signal</keyword>
<proteinExistence type="predicted"/>
<organism evidence="2 3">
    <name type="scientific">Rhodopseudomonas palustris</name>
    <dbReference type="NCBI Taxonomy" id="1076"/>
    <lineage>
        <taxon>Bacteria</taxon>
        <taxon>Pseudomonadati</taxon>
        <taxon>Pseudomonadota</taxon>
        <taxon>Alphaproteobacteria</taxon>
        <taxon>Hyphomicrobiales</taxon>
        <taxon>Nitrobacteraceae</taxon>
        <taxon>Rhodopseudomonas</taxon>
    </lineage>
</organism>
<dbReference type="Proteomes" id="UP000782519">
    <property type="component" value="Unassembled WGS sequence"/>
</dbReference>
<dbReference type="EMBL" id="JACRJB010000066">
    <property type="protein sequence ID" value="MBI5132325.1"/>
    <property type="molecule type" value="Genomic_DNA"/>
</dbReference>
<evidence type="ECO:0000313" key="3">
    <source>
        <dbReference type="Proteomes" id="UP000782519"/>
    </source>
</evidence>
<reference evidence="2" key="1">
    <citation type="submission" date="2020-07" db="EMBL/GenBank/DDBJ databases">
        <title>Huge and variable diversity of episymbiotic CPR bacteria and DPANN archaea in groundwater ecosystems.</title>
        <authorList>
            <person name="He C.Y."/>
            <person name="Keren R."/>
            <person name="Whittaker M."/>
            <person name="Farag I.F."/>
            <person name="Doudna J."/>
            <person name="Cate J.H.D."/>
            <person name="Banfield J.F."/>
        </authorList>
    </citation>
    <scope>NUCLEOTIDE SEQUENCE</scope>
    <source>
        <strain evidence="2">NC_groundwater_1818_Pr3_B-0.1um_66_35</strain>
    </source>
</reference>
<evidence type="ECO:0000256" key="1">
    <source>
        <dbReference type="SAM" id="SignalP"/>
    </source>
</evidence>
<protein>
    <submittedName>
        <fullName evidence="2">Uncharacterized protein</fullName>
    </submittedName>
</protein>
<accession>A0A933S0V3</accession>
<evidence type="ECO:0000313" key="2">
    <source>
        <dbReference type="EMBL" id="MBI5132325.1"/>
    </source>
</evidence>
<gene>
    <name evidence="2" type="ORF">HZA66_23025</name>
</gene>
<feature type="signal peptide" evidence="1">
    <location>
        <begin position="1"/>
        <end position="22"/>
    </location>
</feature>
<dbReference type="AlphaFoldDB" id="A0A933S0V3"/>